<protein>
    <recommendedName>
        <fullName evidence="9">RNA polymerase II subunit A C-terminal domain phosphatase SSU72</fullName>
        <shortName evidence="9">CTD phosphatase SSU72</shortName>
        <ecNumber evidence="9">3.1.3.16</ecNumber>
    </recommendedName>
</protein>
<comment type="catalytic activity">
    <reaction evidence="7 9">
        <text>O-phospho-L-seryl-[protein] + H2O = L-seryl-[protein] + phosphate</text>
        <dbReference type="Rhea" id="RHEA:20629"/>
        <dbReference type="Rhea" id="RHEA-COMP:9863"/>
        <dbReference type="Rhea" id="RHEA-COMP:11604"/>
        <dbReference type="ChEBI" id="CHEBI:15377"/>
        <dbReference type="ChEBI" id="CHEBI:29999"/>
        <dbReference type="ChEBI" id="CHEBI:43474"/>
        <dbReference type="ChEBI" id="CHEBI:83421"/>
        <dbReference type="EC" id="3.1.3.16"/>
    </reaction>
</comment>
<evidence type="ECO:0000256" key="2">
    <source>
        <dbReference type="ARBA" id="ARBA00008978"/>
    </source>
</evidence>
<dbReference type="EC" id="3.1.3.16" evidence="9"/>
<evidence type="ECO:0000256" key="9">
    <source>
        <dbReference type="RuleBase" id="RU369031"/>
    </source>
</evidence>
<proteinExistence type="inferred from homology"/>
<dbReference type="GO" id="GO:0008420">
    <property type="term" value="F:RNA polymerase II CTD heptapeptide repeat phosphatase activity"/>
    <property type="evidence" value="ECO:0007669"/>
    <property type="project" value="UniProtKB-ARBA"/>
</dbReference>
<comment type="catalytic activity">
    <reaction evidence="8 9">
        <text>O-phospho-L-threonyl-[protein] + H2O = L-threonyl-[protein] + phosphate</text>
        <dbReference type="Rhea" id="RHEA:47004"/>
        <dbReference type="Rhea" id="RHEA-COMP:11060"/>
        <dbReference type="Rhea" id="RHEA-COMP:11605"/>
        <dbReference type="ChEBI" id="CHEBI:15377"/>
        <dbReference type="ChEBI" id="CHEBI:30013"/>
        <dbReference type="ChEBI" id="CHEBI:43474"/>
        <dbReference type="ChEBI" id="CHEBI:61977"/>
        <dbReference type="EC" id="3.1.3.16"/>
    </reaction>
</comment>
<gene>
    <name evidence="10" type="ORF">PSYICH_LOCUS9696</name>
</gene>
<organism evidence="10 11">
    <name type="scientific">Psylliodes chrysocephalus</name>
    <dbReference type="NCBI Taxonomy" id="3402493"/>
    <lineage>
        <taxon>Eukaryota</taxon>
        <taxon>Metazoa</taxon>
        <taxon>Ecdysozoa</taxon>
        <taxon>Arthropoda</taxon>
        <taxon>Hexapoda</taxon>
        <taxon>Insecta</taxon>
        <taxon>Pterygota</taxon>
        <taxon>Neoptera</taxon>
        <taxon>Endopterygota</taxon>
        <taxon>Coleoptera</taxon>
        <taxon>Polyphaga</taxon>
        <taxon>Cucujiformia</taxon>
        <taxon>Chrysomeloidea</taxon>
        <taxon>Chrysomelidae</taxon>
        <taxon>Galerucinae</taxon>
        <taxon>Alticini</taxon>
        <taxon>Psylliodes</taxon>
    </lineage>
</organism>
<dbReference type="GO" id="GO:0031124">
    <property type="term" value="P:mRNA 3'-end processing"/>
    <property type="evidence" value="ECO:0007669"/>
    <property type="project" value="UniProtKB-ARBA"/>
</dbReference>
<dbReference type="Proteomes" id="UP001153636">
    <property type="component" value="Chromosome 3"/>
</dbReference>
<evidence type="ECO:0000256" key="1">
    <source>
        <dbReference type="ARBA" id="ARBA00004123"/>
    </source>
</evidence>
<dbReference type="EMBL" id="OV651815">
    <property type="protein sequence ID" value="CAH1108936.1"/>
    <property type="molecule type" value="Genomic_DNA"/>
</dbReference>
<sequence length="195" mass="22364">MSLVSDLRIAVICSSNMNRSMEAHAFLAKKGFDVKSYGTGDKVKIPGSAFDKPNVYEFGTSYEDIYLDLQQKDKSLYTQNGLLHTLDRNRRIKSHPEKFQETNEKFDILITCEERVYDAVVEYMDNKSPLDNAIVHVINIDIQDNLEEATIGAFLISDMCMMLAKTEDLDNEIEEVLHNFEEKSQRSILHSIVFN</sequence>
<comment type="similarity">
    <text evidence="2 9">Belongs to the SSU72 phosphatase family.</text>
</comment>
<keyword evidence="11" id="KW-1185">Reference proteome</keyword>
<dbReference type="FunFam" id="3.40.50.2300:FF:000039">
    <property type="entry name" value="RNA polymerase II subunit A C-terminal domain phosphatase"/>
    <property type="match status" value="1"/>
</dbReference>
<evidence type="ECO:0000256" key="4">
    <source>
        <dbReference type="ARBA" id="ARBA00022801"/>
    </source>
</evidence>
<dbReference type="Pfam" id="PF04722">
    <property type="entry name" value="Ssu72"/>
    <property type="match status" value="1"/>
</dbReference>
<evidence type="ECO:0000256" key="5">
    <source>
        <dbReference type="ARBA" id="ARBA00022912"/>
    </source>
</evidence>
<comment type="function">
    <text evidence="9">Protein phosphatase that catalyzes the dephosphorylation of the C-terminal domain of RNA polymerase II. Plays a role in RNA processing and termination.</text>
</comment>
<comment type="subcellular location">
    <subcellularLocation>
        <location evidence="1 9">Nucleus</location>
    </subcellularLocation>
</comment>
<keyword evidence="4 9" id="KW-0378">Hydrolase</keyword>
<evidence type="ECO:0000256" key="7">
    <source>
        <dbReference type="ARBA" id="ARBA00047761"/>
    </source>
</evidence>
<dbReference type="InterPro" id="IPR006811">
    <property type="entry name" value="RNA_pol_II_suA"/>
</dbReference>
<evidence type="ECO:0000313" key="10">
    <source>
        <dbReference type="EMBL" id="CAH1108936.1"/>
    </source>
</evidence>
<dbReference type="AlphaFoldDB" id="A0A9P0GFG8"/>
<accession>A0A9P0GFG8</accession>
<evidence type="ECO:0000256" key="8">
    <source>
        <dbReference type="ARBA" id="ARBA00048336"/>
    </source>
</evidence>
<evidence type="ECO:0000256" key="3">
    <source>
        <dbReference type="ARBA" id="ARBA00022664"/>
    </source>
</evidence>
<keyword evidence="5 9" id="KW-0904">Protein phosphatase</keyword>
<evidence type="ECO:0000256" key="6">
    <source>
        <dbReference type="ARBA" id="ARBA00023242"/>
    </source>
</evidence>
<dbReference type="Gene3D" id="3.40.50.2300">
    <property type="match status" value="2"/>
</dbReference>
<keyword evidence="6 9" id="KW-0539">Nucleus</keyword>
<dbReference type="GO" id="GO:0005634">
    <property type="term" value="C:nucleus"/>
    <property type="evidence" value="ECO:0007669"/>
    <property type="project" value="UniProtKB-SubCell"/>
</dbReference>
<dbReference type="FunFam" id="3.40.50.2300:FF:000066">
    <property type="entry name" value="RNA polymerase II subunit A C-terminal domain phosphatase SSU72"/>
    <property type="match status" value="1"/>
</dbReference>
<dbReference type="PANTHER" id="PTHR20383">
    <property type="entry name" value="RNA POLYMERASE II SUBUNIT A C-TERMINAL DOMAIN PHOSPHATASE"/>
    <property type="match status" value="1"/>
</dbReference>
<evidence type="ECO:0000313" key="11">
    <source>
        <dbReference type="Proteomes" id="UP001153636"/>
    </source>
</evidence>
<keyword evidence="3 9" id="KW-0507">mRNA processing</keyword>
<reference evidence="10" key="1">
    <citation type="submission" date="2022-01" db="EMBL/GenBank/DDBJ databases">
        <authorList>
            <person name="King R."/>
        </authorList>
    </citation>
    <scope>NUCLEOTIDE SEQUENCE</scope>
</reference>
<dbReference type="OrthoDB" id="57957at2759"/>
<name>A0A9P0GFG8_9CUCU</name>